<evidence type="ECO:0000256" key="6">
    <source>
        <dbReference type="ARBA" id="ARBA00023136"/>
    </source>
</evidence>
<dbReference type="InterPro" id="IPR000715">
    <property type="entry name" value="Glycosyl_transferase_4"/>
</dbReference>
<feature type="transmembrane region" description="Helical" evidence="8">
    <location>
        <begin position="92"/>
        <end position="118"/>
    </location>
</feature>
<feature type="transmembrane region" description="Helical" evidence="8">
    <location>
        <begin position="6"/>
        <end position="29"/>
    </location>
</feature>
<dbReference type="AlphaFoldDB" id="A0A2G6KAM5"/>
<comment type="cofactor">
    <cofactor evidence="7">
        <name>Mg(2+)</name>
        <dbReference type="ChEBI" id="CHEBI:18420"/>
    </cofactor>
</comment>
<keyword evidence="7" id="KW-0479">Metal-binding</keyword>
<feature type="transmembrane region" description="Helical" evidence="8">
    <location>
        <begin position="341"/>
        <end position="359"/>
    </location>
</feature>
<dbReference type="GO" id="GO:0044038">
    <property type="term" value="P:cell wall macromolecule biosynthetic process"/>
    <property type="evidence" value="ECO:0007669"/>
    <property type="project" value="TreeGrafter"/>
</dbReference>
<dbReference type="EMBL" id="PDSK01000127">
    <property type="protein sequence ID" value="PIE31849.1"/>
    <property type="molecule type" value="Genomic_DNA"/>
</dbReference>
<dbReference type="Proteomes" id="UP000230821">
    <property type="component" value="Unassembled WGS sequence"/>
</dbReference>
<comment type="subcellular location">
    <subcellularLocation>
        <location evidence="1">Cell membrane</location>
        <topology evidence="1">Multi-pass membrane protein</topology>
    </subcellularLocation>
</comment>
<keyword evidence="3" id="KW-0808">Transferase</keyword>
<dbReference type="GO" id="GO:0046872">
    <property type="term" value="F:metal ion binding"/>
    <property type="evidence" value="ECO:0007669"/>
    <property type="project" value="UniProtKB-KW"/>
</dbReference>
<evidence type="ECO:0000256" key="3">
    <source>
        <dbReference type="ARBA" id="ARBA00022679"/>
    </source>
</evidence>
<evidence type="ECO:0000313" key="9">
    <source>
        <dbReference type="EMBL" id="PIE31849.1"/>
    </source>
</evidence>
<dbReference type="GO" id="GO:0005886">
    <property type="term" value="C:plasma membrane"/>
    <property type="evidence" value="ECO:0007669"/>
    <property type="project" value="UniProtKB-SubCell"/>
</dbReference>
<dbReference type="GO" id="GO:0009103">
    <property type="term" value="P:lipopolysaccharide biosynthetic process"/>
    <property type="evidence" value="ECO:0007669"/>
    <property type="project" value="TreeGrafter"/>
</dbReference>
<feature type="binding site" evidence="7">
    <location>
        <position position="234"/>
    </location>
    <ligand>
        <name>Mg(2+)</name>
        <dbReference type="ChEBI" id="CHEBI:18420"/>
    </ligand>
</feature>
<dbReference type="Pfam" id="PF00953">
    <property type="entry name" value="Glycos_transf_4"/>
    <property type="match status" value="1"/>
</dbReference>
<feature type="transmembrane region" description="Helical" evidence="8">
    <location>
        <begin position="49"/>
        <end position="72"/>
    </location>
</feature>
<keyword evidence="6 8" id="KW-0472">Membrane</keyword>
<evidence type="ECO:0000256" key="7">
    <source>
        <dbReference type="PIRSR" id="PIRSR600715-1"/>
    </source>
</evidence>
<sequence length="395" mass="43299">MEWMLFFSVFGGAVLLSSLLVPVMIRLAFHYDVLDHPGHHKTHANVHPLLGGGAIYVSFMCCVLAGIAGLLMARSGHLPWFPNLQLHLSHQYPIFIDAVPQLVGFLFGGTCIFILGLVDDVRGVGFSYKWKFTVQILAAIVLVSSGVRLEFLPHPLLNVFVTMLWVVGITNSFNLLDNMDGLSSGVALISSLVLATLTITQGQTFSALIFLALAGSLLGFLRYNFHPSKIFMGDAGSLFLGFTLASLTVSSSYVTAQSATKLPVVIPVLVLGVPLFDTFSVMIIRWQEKRPLFVGDTCHFSHRLVKLGMSVRQAVLFIDLVSICIGISAILIPQLNLFESILVLIQEGLIFGIITLLMVKGSHWQKMHHSLKQDLAQLRSVHEHNNNGNARIGVD</sequence>
<feature type="transmembrane region" description="Helical" evidence="8">
    <location>
        <begin position="237"/>
        <end position="256"/>
    </location>
</feature>
<keyword evidence="7" id="KW-0460">Magnesium</keyword>
<comment type="caution">
    <text evidence="9">The sequence shown here is derived from an EMBL/GenBank/DDBJ whole genome shotgun (WGS) entry which is preliminary data.</text>
</comment>
<evidence type="ECO:0000256" key="1">
    <source>
        <dbReference type="ARBA" id="ARBA00004651"/>
    </source>
</evidence>
<name>A0A2G6KAM5_9BACT</name>
<proteinExistence type="predicted"/>
<dbReference type="PANTHER" id="PTHR22926">
    <property type="entry name" value="PHOSPHO-N-ACETYLMURAMOYL-PENTAPEPTIDE-TRANSFERASE"/>
    <property type="match status" value="1"/>
</dbReference>
<keyword evidence="5 8" id="KW-1133">Transmembrane helix</keyword>
<evidence type="ECO:0000313" key="10">
    <source>
        <dbReference type="Proteomes" id="UP000230821"/>
    </source>
</evidence>
<accession>A0A2G6KAM5</accession>
<evidence type="ECO:0000256" key="8">
    <source>
        <dbReference type="SAM" id="Phobius"/>
    </source>
</evidence>
<feature type="transmembrane region" description="Helical" evidence="8">
    <location>
        <begin position="262"/>
        <end position="284"/>
    </location>
</feature>
<protein>
    <recommendedName>
        <fullName evidence="11">Undecaprenyl-phosphate alpha-N-acetylglucosaminyl 1-phosphate transferase</fullName>
    </recommendedName>
</protein>
<reference evidence="9 10" key="1">
    <citation type="submission" date="2017-10" db="EMBL/GenBank/DDBJ databases">
        <title>Novel microbial diversity and functional potential in the marine mammal oral microbiome.</title>
        <authorList>
            <person name="Dudek N.K."/>
            <person name="Sun C.L."/>
            <person name="Burstein D."/>
            <person name="Kantor R.S."/>
            <person name="Aliaga Goltsman D.S."/>
            <person name="Bik E.M."/>
            <person name="Thomas B.C."/>
            <person name="Banfield J.F."/>
            <person name="Relman D.A."/>
        </authorList>
    </citation>
    <scope>NUCLEOTIDE SEQUENCE [LARGE SCALE GENOMIC DNA]</scope>
    <source>
        <strain evidence="9">DOLJORAL78_47_16</strain>
    </source>
</reference>
<feature type="transmembrane region" description="Helical" evidence="8">
    <location>
        <begin position="130"/>
        <end position="149"/>
    </location>
</feature>
<organism evidence="9 10">
    <name type="scientific">candidate division KSB3 bacterium</name>
    <dbReference type="NCBI Taxonomy" id="2044937"/>
    <lineage>
        <taxon>Bacteria</taxon>
        <taxon>candidate division KSB3</taxon>
    </lineage>
</organism>
<dbReference type="GO" id="GO:0016780">
    <property type="term" value="F:phosphotransferase activity, for other substituted phosphate groups"/>
    <property type="evidence" value="ECO:0007669"/>
    <property type="project" value="InterPro"/>
</dbReference>
<dbReference type="GO" id="GO:0071555">
    <property type="term" value="P:cell wall organization"/>
    <property type="evidence" value="ECO:0007669"/>
    <property type="project" value="TreeGrafter"/>
</dbReference>
<evidence type="ECO:0000256" key="4">
    <source>
        <dbReference type="ARBA" id="ARBA00022692"/>
    </source>
</evidence>
<keyword evidence="4 8" id="KW-0812">Transmembrane</keyword>
<feature type="binding site" evidence="7">
    <location>
        <position position="174"/>
    </location>
    <ligand>
        <name>Mg(2+)</name>
        <dbReference type="ChEBI" id="CHEBI:18420"/>
    </ligand>
</feature>
<feature type="transmembrane region" description="Helical" evidence="8">
    <location>
        <begin position="314"/>
        <end position="335"/>
    </location>
</feature>
<evidence type="ECO:0000256" key="5">
    <source>
        <dbReference type="ARBA" id="ARBA00022989"/>
    </source>
</evidence>
<dbReference type="PANTHER" id="PTHR22926:SF3">
    <property type="entry name" value="UNDECAPRENYL-PHOSPHATE ALPHA-N-ACETYLGLUCOSAMINYL 1-PHOSPHATE TRANSFERASE"/>
    <property type="match status" value="1"/>
</dbReference>
<evidence type="ECO:0008006" key="11">
    <source>
        <dbReference type="Google" id="ProtNLM"/>
    </source>
</evidence>
<dbReference type="CDD" id="cd06853">
    <property type="entry name" value="GT_WecA_like"/>
    <property type="match status" value="1"/>
</dbReference>
<gene>
    <name evidence="9" type="ORF">CSA56_17240</name>
</gene>
<feature type="transmembrane region" description="Helical" evidence="8">
    <location>
        <begin position="205"/>
        <end position="225"/>
    </location>
</feature>
<evidence type="ECO:0000256" key="2">
    <source>
        <dbReference type="ARBA" id="ARBA00022475"/>
    </source>
</evidence>
<feature type="transmembrane region" description="Helical" evidence="8">
    <location>
        <begin position="155"/>
        <end position="175"/>
    </location>
</feature>
<keyword evidence="2" id="KW-1003">Cell membrane</keyword>